<protein>
    <submittedName>
        <fullName evidence="2">Uncharacterized protein</fullName>
    </submittedName>
</protein>
<feature type="compositionally biased region" description="Low complexity" evidence="1">
    <location>
        <begin position="123"/>
        <end position="147"/>
    </location>
</feature>
<feature type="non-terminal residue" evidence="2">
    <location>
        <position position="207"/>
    </location>
</feature>
<feature type="non-terminal residue" evidence="2">
    <location>
        <position position="1"/>
    </location>
</feature>
<dbReference type="EMBL" id="CADCTG010000325">
    <property type="protein sequence ID" value="CAA9285375.1"/>
    <property type="molecule type" value="Genomic_DNA"/>
</dbReference>
<name>A0A6J4JR77_9PROT</name>
<proteinExistence type="predicted"/>
<sequence>DLSISRPAGRAGAAEQRPVQPAPARGEPRLRRGVPRLPGHGPGRGGAGRLRAEPRRARNRTGAGDLRRAARHVRAGHRAAAGRRPADARGREEGRADARPGRAAPDGTLLRPLPARLPPALPARPGAGAGAVRQGRPAHRPAPAAAATERRAHPDPNGRRQRRPARRRPGQHRGDGHSAADARGAAANRVGRSGNLGRARRGRRGGL</sequence>
<feature type="compositionally biased region" description="Basic residues" evidence="1">
    <location>
        <begin position="69"/>
        <end position="81"/>
    </location>
</feature>
<feature type="compositionally biased region" description="Basic and acidic residues" evidence="1">
    <location>
        <begin position="84"/>
        <end position="100"/>
    </location>
</feature>
<feature type="compositionally biased region" description="Basic residues" evidence="1">
    <location>
        <begin position="198"/>
        <end position="207"/>
    </location>
</feature>
<feature type="region of interest" description="Disordered" evidence="1">
    <location>
        <begin position="1"/>
        <end position="207"/>
    </location>
</feature>
<dbReference type="AlphaFoldDB" id="A0A6J4JR77"/>
<organism evidence="2">
    <name type="scientific">uncultured Acetobacteraceae bacterium</name>
    <dbReference type="NCBI Taxonomy" id="169975"/>
    <lineage>
        <taxon>Bacteria</taxon>
        <taxon>Pseudomonadati</taxon>
        <taxon>Pseudomonadota</taxon>
        <taxon>Alphaproteobacteria</taxon>
        <taxon>Acetobacterales</taxon>
        <taxon>Acetobacteraceae</taxon>
        <taxon>environmental samples</taxon>
    </lineage>
</organism>
<accession>A0A6J4JR77</accession>
<gene>
    <name evidence="2" type="ORF">AVDCRST_MAG08-4159</name>
</gene>
<evidence type="ECO:0000313" key="2">
    <source>
        <dbReference type="EMBL" id="CAA9285375.1"/>
    </source>
</evidence>
<feature type="compositionally biased region" description="Low complexity" evidence="1">
    <location>
        <begin position="181"/>
        <end position="197"/>
    </location>
</feature>
<reference evidence="2" key="1">
    <citation type="submission" date="2020-02" db="EMBL/GenBank/DDBJ databases">
        <authorList>
            <person name="Meier V. D."/>
        </authorList>
    </citation>
    <scope>NUCLEOTIDE SEQUENCE</scope>
    <source>
        <strain evidence="2">AVDCRST_MAG08</strain>
    </source>
</reference>
<feature type="compositionally biased region" description="Basic and acidic residues" evidence="1">
    <location>
        <begin position="148"/>
        <end position="158"/>
    </location>
</feature>
<evidence type="ECO:0000256" key="1">
    <source>
        <dbReference type="SAM" id="MobiDB-lite"/>
    </source>
</evidence>
<feature type="compositionally biased region" description="Low complexity" evidence="1">
    <location>
        <begin position="101"/>
        <end position="114"/>
    </location>
</feature>
<feature type="compositionally biased region" description="Basic residues" evidence="1">
    <location>
        <begin position="159"/>
        <end position="171"/>
    </location>
</feature>